<feature type="region of interest" description="Disordered" evidence="1">
    <location>
        <begin position="321"/>
        <end position="373"/>
    </location>
</feature>
<dbReference type="EMBL" id="MU069537">
    <property type="protein sequence ID" value="KAF5839640.1"/>
    <property type="molecule type" value="Genomic_DNA"/>
</dbReference>
<sequence>MGRRKKQPGEESKPYLYVYCPCKGNGCSFKVSVPSLPVGNFNVLQTDPYPTTEVLPADWFQRGVTSVTPATRVINAFSKHLLAGTDELEECKASTLAGSYGRQSAKGLGDSRGCTWWDHPERRGRLRMGLDAAADPSVPYLLKPGAVGKREEVPERKRRDLEMVVNEAVITTMPLFTPGFLWAADTEEFLDKEHKWKGGLAVLHGLLAEGGFSRLVRDGSMKLGDGHFQLLNALKQRTEPGMLATFGGASPEVVSGVVLWHHSLRCLLEEREDKGGYVHAPAVVEALMNEVQVLRLCKLVYTATALKATPRAVGNRVAQLQMGRQKGGKKAAAVEEEEKEEEGGEEEEEVQPEDKDGEGDQVCGFRRGGPRGV</sequence>
<accession>A0ABQ7GYG5</accession>
<reference evidence="2" key="1">
    <citation type="submission" date="2017-08" db="EMBL/GenBank/DDBJ databases">
        <authorList>
            <person name="Polle J.E."/>
            <person name="Barry K."/>
            <person name="Cushman J."/>
            <person name="Schmutz J."/>
            <person name="Tran D."/>
            <person name="Hathwaick L.T."/>
            <person name="Yim W.C."/>
            <person name="Jenkins J."/>
            <person name="Mckie-Krisberg Z.M."/>
            <person name="Prochnik S."/>
            <person name="Lindquist E."/>
            <person name="Dockter R.B."/>
            <person name="Adam C."/>
            <person name="Molina H."/>
            <person name="Bunkerborg J."/>
            <person name="Jin E."/>
            <person name="Buchheim M."/>
            <person name="Magnuson J."/>
        </authorList>
    </citation>
    <scope>NUCLEOTIDE SEQUENCE</scope>
    <source>
        <strain evidence="2">CCAP 19/18</strain>
    </source>
</reference>
<gene>
    <name evidence="2" type="ORF">DUNSADRAFT_296</name>
</gene>
<evidence type="ECO:0000313" key="2">
    <source>
        <dbReference type="EMBL" id="KAF5839640.1"/>
    </source>
</evidence>
<evidence type="ECO:0000313" key="3">
    <source>
        <dbReference type="Proteomes" id="UP000815325"/>
    </source>
</evidence>
<keyword evidence="3" id="KW-1185">Reference proteome</keyword>
<feature type="compositionally biased region" description="Acidic residues" evidence="1">
    <location>
        <begin position="334"/>
        <end position="359"/>
    </location>
</feature>
<proteinExistence type="predicted"/>
<dbReference type="Proteomes" id="UP000815325">
    <property type="component" value="Unassembled WGS sequence"/>
</dbReference>
<organism evidence="2 3">
    <name type="scientific">Dunaliella salina</name>
    <name type="common">Green alga</name>
    <name type="synonym">Protococcus salinus</name>
    <dbReference type="NCBI Taxonomy" id="3046"/>
    <lineage>
        <taxon>Eukaryota</taxon>
        <taxon>Viridiplantae</taxon>
        <taxon>Chlorophyta</taxon>
        <taxon>core chlorophytes</taxon>
        <taxon>Chlorophyceae</taxon>
        <taxon>CS clade</taxon>
        <taxon>Chlamydomonadales</taxon>
        <taxon>Dunaliellaceae</taxon>
        <taxon>Dunaliella</taxon>
    </lineage>
</organism>
<protein>
    <submittedName>
        <fullName evidence="2">Uncharacterized protein</fullName>
    </submittedName>
</protein>
<evidence type="ECO:0000256" key="1">
    <source>
        <dbReference type="SAM" id="MobiDB-lite"/>
    </source>
</evidence>
<comment type="caution">
    <text evidence="2">The sequence shown here is derived from an EMBL/GenBank/DDBJ whole genome shotgun (WGS) entry which is preliminary data.</text>
</comment>
<name>A0ABQ7GYG5_DUNSA</name>